<protein>
    <submittedName>
        <fullName evidence="1">Uncharacterized protein</fullName>
    </submittedName>
</protein>
<accession>A0AAD5RY22</accession>
<dbReference type="AlphaFoldDB" id="A0AAD5RY22"/>
<evidence type="ECO:0000313" key="1">
    <source>
        <dbReference type="EMBL" id="KAJ2905836.1"/>
    </source>
</evidence>
<name>A0AAD5RY22_9PEZI</name>
<proteinExistence type="predicted"/>
<comment type="caution">
    <text evidence="1">The sequence shown here is derived from an EMBL/GenBank/DDBJ whole genome shotgun (WGS) entry which is preliminary data.</text>
</comment>
<dbReference type="EMBL" id="JAKWBI020000023">
    <property type="protein sequence ID" value="KAJ2905836.1"/>
    <property type="molecule type" value="Genomic_DNA"/>
</dbReference>
<sequence>MHTFLRSARKSLARWTTLRGDEATEHFTANRELRPGIPTIRVPASNISPQNIKDCLQEFFKDCDDPRVKGYKPVILKSRDGNKLIFQVPFELEPEDKSKLLLSIERCREAEVTRSVRNEID</sequence>
<evidence type="ECO:0000313" key="2">
    <source>
        <dbReference type="Proteomes" id="UP001201980"/>
    </source>
</evidence>
<keyword evidence="2" id="KW-1185">Reference proteome</keyword>
<reference evidence="1" key="1">
    <citation type="submission" date="2022-07" db="EMBL/GenBank/DDBJ databases">
        <title>Draft genome sequence of Zalerion maritima ATCC 34329, a (micro)plastics degrading marine fungus.</title>
        <authorList>
            <person name="Paco A."/>
            <person name="Goncalves M.F.M."/>
            <person name="Rocha-Santos T.A.P."/>
            <person name="Alves A."/>
        </authorList>
    </citation>
    <scope>NUCLEOTIDE SEQUENCE</scope>
    <source>
        <strain evidence="1">ATCC 34329</strain>
    </source>
</reference>
<organism evidence="1 2">
    <name type="scientific">Zalerion maritima</name>
    <dbReference type="NCBI Taxonomy" id="339359"/>
    <lineage>
        <taxon>Eukaryota</taxon>
        <taxon>Fungi</taxon>
        <taxon>Dikarya</taxon>
        <taxon>Ascomycota</taxon>
        <taxon>Pezizomycotina</taxon>
        <taxon>Sordariomycetes</taxon>
        <taxon>Lulworthiomycetidae</taxon>
        <taxon>Lulworthiales</taxon>
        <taxon>Lulworthiaceae</taxon>
        <taxon>Zalerion</taxon>
    </lineage>
</organism>
<gene>
    <name evidence="1" type="ORF">MKZ38_004084</name>
</gene>
<dbReference type="Proteomes" id="UP001201980">
    <property type="component" value="Unassembled WGS sequence"/>
</dbReference>